<evidence type="ECO:0008006" key="4">
    <source>
        <dbReference type="Google" id="ProtNLM"/>
    </source>
</evidence>
<gene>
    <name evidence="2" type="ORF">D3H65_13100</name>
</gene>
<keyword evidence="1" id="KW-0732">Signal</keyword>
<name>A0A3B7MTA2_9BACT</name>
<evidence type="ECO:0000313" key="2">
    <source>
        <dbReference type="EMBL" id="AXY74865.1"/>
    </source>
</evidence>
<dbReference type="RefSeq" id="WP_119050748.1">
    <property type="nucleotide sequence ID" value="NZ_CP032157.1"/>
</dbReference>
<evidence type="ECO:0000256" key="1">
    <source>
        <dbReference type="SAM" id="SignalP"/>
    </source>
</evidence>
<feature type="chain" id="PRO_5017795156" description="T9SS C-terminal target domain-containing protein" evidence="1">
    <location>
        <begin position="21"/>
        <end position="432"/>
    </location>
</feature>
<accession>A0A3B7MTA2</accession>
<dbReference type="EMBL" id="CP032157">
    <property type="protein sequence ID" value="AXY74865.1"/>
    <property type="molecule type" value="Genomic_DNA"/>
</dbReference>
<organism evidence="2 3">
    <name type="scientific">Paraflavitalea soli</name>
    <dbReference type="NCBI Taxonomy" id="2315862"/>
    <lineage>
        <taxon>Bacteria</taxon>
        <taxon>Pseudomonadati</taxon>
        <taxon>Bacteroidota</taxon>
        <taxon>Chitinophagia</taxon>
        <taxon>Chitinophagales</taxon>
        <taxon>Chitinophagaceae</taxon>
        <taxon>Paraflavitalea</taxon>
    </lineage>
</organism>
<proteinExistence type="predicted"/>
<dbReference type="AlphaFoldDB" id="A0A3B7MTA2"/>
<dbReference type="Proteomes" id="UP000263900">
    <property type="component" value="Chromosome"/>
</dbReference>
<protein>
    <recommendedName>
        <fullName evidence="4">T9SS C-terminal target domain-containing protein</fullName>
    </recommendedName>
</protein>
<dbReference type="OrthoDB" id="664547at2"/>
<feature type="signal peptide" evidence="1">
    <location>
        <begin position="1"/>
        <end position="20"/>
    </location>
</feature>
<dbReference type="KEGG" id="pseg:D3H65_13100"/>
<sequence length="432" mass="45355">MRPLLSAILLYLATTFQTMGQCVPPVPPPVIACGTGTPLADGVSINAGQTYFFNGVGGSFSNITVNGGTLLLCGSVTITNVNVNSGTVVINAGASVTFNGNFNAGTNNFFNAGTVVFNLNVAVQGTNTFVYNASTGSITINGTLAVFNSGLFINNGTAIANDILINSGASICLGPNSTSHTASITNNQTNVVTVPTGTACVSYSNSFTGNNPITATSSLKICQMPGASAPVPAVPGAAIITANCTSCSSLLSVLPLKLLSFKGRYTTEQAYLEWTTTWEEHLRSFIIEHSENGQAFNSIGEVKAHNQPSTYTFTSPIHGDGYYRLKMVDIDGRFTLSSVVRLKATTTGLQLTILSNPVTQSYAEVSIAVAKSQLGYLVIIDNMGRPVKKTPVSLTTGTNNFRPDLNGMGAGNYFLYFEGKLDKTSPVRLVKL</sequence>
<evidence type="ECO:0000313" key="3">
    <source>
        <dbReference type="Proteomes" id="UP000263900"/>
    </source>
</evidence>
<keyword evidence="3" id="KW-1185">Reference proteome</keyword>
<reference evidence="2 3" key="1">
    <citation type="submission" date="2018-09" db="EMBL/GenBank/DDBJ databases">
        <title>Genome sequencing of strain 6GH32-13.</title>
        <authorList>
            <person name="Weon H.-Y."/>
            <person name="Heo J."/>
            <person name="Kwon S.-W."/>
        </authorList>
    </citation>
    <scope>NUCLEOTIDE SEQUENCE [LARGE SCALE GENOMIC DNA]</scope>
    <source>
        <strain evidence="2 3">5GH32-13</strain>
    </source>
</reference>